<gene>
    <name evidence="3" type="ORF">DWX38_09055</name>
</gene>
<dbReference type="InterPro" id="IPR008928">
    <property type="entry name" value="6-hairpin_glycosidase_sf"/>
</dbReference>
<accession>A0A412N484</accession>
<feature type="domain" description="Glycosyl hydrolase family 95 catalytic" evidence="2">
    <location>
        <begin position="292"/>
        <end position="602"/>
    </location>
</feature>
<evidence type="ECO:0000259" key="1">
    <source>
        <dbReference type="Pfam" id="PF21307"/>
    </source>
</evidence>
<organism evidence="3 4">
    <name type="scientific">Bacteroides clarus</name>
    <dbReference type="NCBI Taxonomy" id="626929"/>
    <lineage>
        <taxon>Bacteria</taxon>
        <taxon>Pseudomonadati</taxon>
        <taxon>Bacteroidota</taxon>
        <taxon>Bacteroidia</taxon>
        <taxon>Bacteroidales</taxon>
        <taxon>Bacteroidaceae</taxon>
        <taxon>Bacteroides</taxon>
    </lineage>
</organism>
<proteinExistence type="predicted"/>
<dbReference type="GO" id="GO:0005975">
    <property type="term" value="P:carbohydrate metabolic process"/>
    <property type="evidence" value="ECO:0007669"/>
    <property type="project" value="InterPro"/>
</dbReference>
<feature type="domain" description="Alpha fucosidase A-like C-terminal" evidence="1">
    <location>
        <begin position="623"/>
        <end position="713"/>
    </location>
</feature>
<dbReference type="Gene3D" id="1.50.10.10">
    <property type="match status" value="1"/>
</dbReference>
<protein>
    <submittedName>
        <fullName evidence="3">Alpha-L-fucosidase</fullName>
    </submittedName>
</protein>
<reference evidence="3 4" key="1">
    <citation type="submission" date="2018-08" db="EMBL/GenBank/DDBJ databases">
        <title>A genome reference for cultivated species of the human gut microbiota.</title>
        <authorList>
            <person name="Zou Y."/>
            <person name="Xue W."/>
            <person name="Luo G."/>
        </authorList>
    </citation>
    <scope>NUCLEOTIDE SEQUENCE [LARGE SCALE GENOMIC DNA]</scope>
    <source>
        <strain evidence="3 4">AF19-1AC</strain>
    </source>
</reference>
<dbReference type="InterPro" id="IPR012341">
    <property type="entry name" value="6hp_glycosidase-like_sf"/>
</dbReference>
<comment type="caution">
    <text evidence="3">The sequence shown here is derived from an EMBL/GenBank/DDBJ whole genome shotgun (WGS) entry which is preliminary data.</text>
</comment>
<dbReference type="RefSeq" id="WP_118468017.1">
    <property type="nucleotide sequence ID" value="NZ_CAJLSL010000001.1"/>
</dbReference>
<dbReference type="SUPFAM" id="SSF48208">
    <property type="entry name" value="Six-hairpin glycosidases"/>
    <property type="match status" value="1"/>
</dbReference>
<name>A0A412N484_9BACE</name>
<evidence type="ECO:0000313" key="4">
    <source>
        <dbReference type="Proteomes" id="UP000285159"/>
    </source>
</evidence>
<dbReference type="GO" id="GO:0004560">
    <property type="term" value="F:alpha-L-fucosidase activity"/>
    <property type="evidence" value="ECO:0007669"/>
    <property type="project" value="TreeGrafter"/>
</dbReference>
<dbReference type="Proteomes" id="UP000285159">
    <property type="component" value="Unassembled WGS sequence"/>
</dbReference>
<dbReference type="InterPro" id="IPR049053">
    <property type="entry name" value="AFCA-like_C"/>
</dbReference>
<evidence type="ECO:0000313" key="3">
    <source>
        <dbReference type="EMBL" id="RGT33223.1"/>
    </source>
</evidence>
<dbReference type="Pfam" id="PF22124">
    <property type="entry name" value="Glyco_hydro_95_cat"/>
    <property type="match status" value="1"/>
</dbReference>
<dbReference type="InterPro" id="IPR054363">
    <property type="entry name" value="GH95_cat"/>
</dbReference>
<dbReference type="PANTHER" id="PTHR31084:SF0">
    <property type="entry name" value="ALPHA-L-FUCOSIDASE 2"/>
    <property type="match status" value="1"/>
</dbReference>
<dbReference type="EMBL" id="QRWP01000006">
    <property type="protein sequence ID" value="RGT33223.1"/>
    <property type="molecule type" value="Genomic_DNA"/>
</dbReference>
<dbReference type="PROSITE" id="PS51257">
    <property type="entry name" value="PROKAR_LIPOPROTEIN"/>
    <property type="match status" value="1"/>
</dbReference>
<dbReference type="Pfam" id="PF21307">
    <property type="entry name" value="Glyco_hydro_95_C"/>
    <property type="match status" value="1"/>
</dbReference>
<evidence type="ECO:0000259" key="2">
    <source>
        <dbReference type="Pfam" id="PF22124"/>
    </source>
</evidence>
<dbReference type="PANTHER" id="PTHR31084">
    <property type="entry name" value="ALPHA-L-FUCOSIDASE 2"/>
    <property type="match status" value="1"/>
</dbReference>
<sequence>MKRFLLLSIVAWYITASCFCQIDWKNFMSQQDMIWTRLPQTWYEAPFMGNGSMGTYICKEPDKNAIRVDVGNSMVHDHRTNDRGVYGRCRLLIGYFLLHPAGEIKSGDMRLDLWNAETTGCIRTTLGEIKLKTYVTSESPYIVVEAEATEGEKDFTWKFYPENTDSPRQLNAIQRNNKKHLKKGYVSNPASQLSVRNGVNYCWQPLLAGGGTATAWKEIRKNNTSILLISNAHSYPETDALQKVETALASLQTTDLPILQKAHRDWWHNYYPQSFVSLPDKKMENFYWAQMYKLASATRIGGGLLDNSGPWQVLTPWPNAWWNLNVQLSYWSVYASNRLELGMPLVNAIGSNLNNLINNVPEAYRKDAAALPVATDFNLIGETVNIPGTEKKAQVGNLPWICHNLWLQYRFSMDESILRNTIFPTLRRAINFYLPFLKEDKQGKLHLQRTFSPEYGIAEDCNYDIALLRWGCNTLLETTKILSINDELIPRWKQVIEKLTDYPQDANGMMIGKDVPFSRSHRHYSHLLMFYPLYLLNAEQNGSKELMEKSVEHWHSLPGNILGYTYTGASSLYAAFGEGDKALEKLNGLFARTLRPNTMYMESGPVIETPLSGAQCIHDMLLQSWGGKIRVFPAVPSRWEDVQFQNLRTEGAFLVSASRKEGKTTGIRIKSLAGELCILRTDMVNPIVKAGNVTLTPIGQGEYSLDLKKGETVVLTTAGGSIPMISPVDGEGQNFFGLQQAKK</sequence>
<dbReference type="AlphaFoldDB" id="A0A412N484"/>